<dbReference type="OrthoDB" id="692871at2759"/>
<dbReference type="Pfam" id="PF20241">
    <property type="entry name" value="DUF6598"/>
    <property type="match status" value="1"/>
</dbReference>
<dbReference type="PANTHER" id="PTHR33065">
    <property type="entry name" value="OS07G0486400 PROTEIN"/>
    <property type="match status" value="1"/>
</dbReference>
<gene>
    <name evidence="2" type="ORF">HU200_049311</name>
</gene>
<dbReference type="EMBL" id="JACEFO010002219">
    <property type="protein sequence ID" value="KAF8672621.1"/>
    <property type="molecule type" value="Genomic_DNA"/>
</dbReference>
<organism evidence="2 3">
    <name type="scientific">Digitaria exilis</name>
    <dbReference type="NCBI Taxonomy" id="1010633"/>
    <lineage>
        <taxon>Eukaryota</taxon>
        <taxon>Viridiplantae</taxon>
        <taxon>Streptophyta</taxon>
        <taxon>Embryophyta</taxon>
        <taxon>Tracheophyta</taxon>
        <taxon>Spermatophyta</taxon>
        <taxon>Magnoliopsida</taxon>
        <taxon>Liliopsida</taxon>
        <taxon>Poales</taxon>
        <taxon>Poaceae</taxon>
        <taxon>PACMAD clade</taxon>
        <taxon>Panicoideae</taxon>
        <taxon>Panicodae</taxon>
        <taxon>Paniceae</taxon>
        <taxon>Anthephorinae</taxon>
        <taxon>Digitaria</taxon>
    </lineage>
</organism>
<feature type="domain" description="DUF6598" evidence="1">
    <location>
        <begin position="29"/>
        <end position="119"/>
    </location>
</feature>
<protein>
    <recommendedName>
        <fullName evidence="1">DUF6598 domain-containing protein</fullName>
    </recommendedName>
</protein>
<dbReference type="Proteomes" id="UP000636709">
    <property type="component" value="Unassembled WGS sequence"/>
</dbReference>
<evidence type="ECO:0000259" key="1">
    <source>
        <dbReference type="Pfam" id="PF20241"/>
    </source>
</evidence>
<name>A0A835AQJ1_9POAL</name>
<sequence>MSPPLNLASPSMCTAPSLRGTALISSASIFFRCDKKHCQLLSSEEDLLLLTGPKRGLALLDVVYFEMDLKIKGDQGPDKQLSKGFLTAGARRSLSDKMKVESNSLDSRHGTTEMMFAVITACTTSIQKSIVLHDFKRAGMMTCYGTGPIQLLRPIVAVSLKEKLEVSAQTDFGKPKCTIVFTVYSEGQR</sequence>
<reference evidence="2" key="1">
    <citation type="submission" date="2020-07" db="EMBL/GenBank/DDBJ databases">
        <title>Genome sequence and genetic diversity analysis of an under-domesticated orphan crop, white fonio (Digitaria exilis).</title>
        <authorList>
            <person name="Bennetzen J.L."/>
            <person name="Chen S."/>
            <person name="Ma X."/>
            <person name="Wang X."/>
            <person name="Yssel A.E.J."/>
            <person name="Chaluvadi S.R."/>
            <person name="Johnson M."/>
            <person name="Gangashetty P."/>
            <person name="Hamidou F."/>
            <person name="Sanogo M.D."/>
            <person name="Zwaenepoel A."/>
            <person name="Wallace J."/>
            <person name="Van De Peer Y."/>
            <person name="Van Deynze A."/>
        </authorList>
    </citation>
    <scope>NUCLEOTIDE SEQUENCE</scope>
    <source>
        <tissue evidence="2">Leaves</tissue>
    </source>
</reference>
<comment type="caution">
    <text evidence="2">The sequence shown here is derived from an EMBL/GenBank/DDBJ whole genome shotgun (WGS) entry which is preliminary data.</text>
</comment>
<dbReference type="AlphaFoldDB" id="A0A835AQJ1"/>
<proteinExistence type="predicted"/>
<accession>A0A835AQJ1</accession>
<dbReference type="InterPro" id="IPR046533">
    <property type="entry name" value="DUF6598"/>
</dbReference>
<dbReference type="PANTHER" id="PTHR33065:SF64">
    <property type="entry name" value="OS05G0109100 PROTEIN"/>
    <property type="match status" value="1"/>
</dbReference>
<keyword evidence="3" id="KW-1185">Reference proteome</keyword>
<evidence type="ECO:0000313" key="2">
    <source>
        <dbReference type="EMBL" id="KAF8672621.1"/>
    </source>
</evidence>
<evidence type="ECO:0000313" key="3">
    <source>
        <dbReference type="Proteomes" id="UP000636709"/>
    </source>
</evidence>